<dbReference type="RefSeq" id="WP_162120895.1">
    <property type="nucleotide sequence ID" value="NZ_CAWPJS010000071.1"/>
</dbReference>
<dbReference type="InterPro" id="IPR005079">
    <property type="entry name" value="Peptidase_C45_hydrolase"/>
</dbReference>
<comment type="caution">
    <text evidence="2">The sequence shown here is derived from an EMBL/GenBank/DDBJ whole genome shotgun (WGS) entry which is preliminary data.</text>
</comment>
<dbReference type="PANTHER" id="PTHR34180:SF1">
    <property type="entry name" value="BETA-ALANYL-DOPAMINE_CARCININE HYDROLASE"/>
    <property type="match status" value="1"/>
</dbReference>
<dbReference type="InterPro" id="IPR047794">
    <property type="entry name" value="C45_proenzyme-like"/>
</dbReference>
<dbReference type="NCBIfam" id="NF040521">
    <property type="entry name" value="C45_proenzyme"/>
    <property type="match status" value="1"/>
</dbReference>
<feature type="domain" description="Peptidase C45 hydrolase" evidence="1">
    <location>
        <begin position="147"/>
        <end position="320"/>
    </location>
</feature>
<dbReference type="Gene3D" id="1.10.10.2120">
    <property type="match status" value="1"/>
</dbReference>
<name>A0ABX0ARC2_9GAMM</name>
<sequence length="337" mass="37914">MRPQYYSISGTPHQRGKQWGQLIQDSVRSLIAQDNHHYFSNAVLNKKRETEWRRYQYVINTFLPETGDFLKGIVEGAECDDKSIITLQCRRELSVPSDDCSLFAAINSGDGYIAQTIDLAKYNEPYGCILHESDTDKRPLSIMFTLTGLAGYAGINCYGLGVGINMVRSCDWQTGIPPYLLVRHLLSLKTINECICALKKLPRASSRCLTLLQGNTLVTAEMTATRLRYWNHEKTMHTNHYIHPDFRVEDALLKTLSTDERFQRLGYLTSNASKLSKQEILQVLSDHSGIKGSLCCHGLQPMDTHTVAGIMLVPGQGKLAAIKGNPCKSNQFYEFTL</sequence>
<keyword evidence="3" id="KW-1185">Reference proteome</keyword>
<dbReference type="Proteomes" id="UP000466619">
    <property type="component" value="Unassembled WGS sequence"/>
</dbReference>
<dbReference type="EMBL" id="WSFC01000071">
    <property type="protein sequence ID" value="NDL05618.1"/>
    <property type="molecule type" value="Genomic_DNA"/>
</dbReference>
<evidence type="ECO:0000313" key="3">
    <source>
        <dbReference type="Proteomes" id="UP000466619"/>
    </source>
</evidence>
<protein>
    <recommendedName>
        <fullName evidence="1">Peptidase C45 hydrolase domain-containing protein</fullName>
    </recommendedName>
</protein>
<gene>
    <name evidence="2" type="ORF">GPY48_21330</name>
</gene>
<dbReference type="Gene3D" id="3.60.60.10">
    <property type="entry name" value="Penicillin V Acylase, Chain A"/>
    <property type="match status" value="1"/>
</dbReference>
<accession>A0ABX0ARC2</accession>
<proteinExistence type="predicted"/>
<dbReference type="PANTHER" id="PTHR34180">
    <property type="entry name" value="PEPTIDASE C45"/>
    <property type="match status" value="1"/>
</dbReference>
<organism evidence="2 3">
    <name type="scientific">Photorhabdus bodei</name>
    <dbReference type="NCBI Taxonomy" id="2029681"/>
    <lineage>
        <taxon>Bacteria</taxon>
        <taxon>Pseudomonadati</taxon>
        <taxon>Pseudomonadota</taxon>
        <taxon>Gammaproteobacteria</taxon>
        <taxon>Enterobacterales</taxon>
        <taxon>Morganellaceae</taxon>
        <taxon>Photorhabdus</taxon>
    </lineage>
</organism>
<dbReference type="Pfam" id="PF03417">
    <property type="entry name" value="AAT"/>
    <property type="match status" value="1"/>
</dbReference>
<dbReference type="InterPro" id="IPR047801">
    <property type="entry name" value="Peptidase_C45"/>
</dbReference>
<evidence type="ECO:0000313" key="2">
    <source>
        <dbReference type="EMBL" id="NDL05618.1"/>
    </source>
</evidence>
<reference evidence="2 3" key="1">
    <citation type="submission" date="2019-12" db="EMBL/GenBank/DDBJ databases">
        <title>Engineering Photorhabdus to improve their lethality against agricultural pests.</title>
        <authorList>
            <person name="Machado R.A.R."/>
        </authorList>
    </citation>
    <scope>NUCLEOTIDE SEQUENCE [LARGE SCALE GENOMIC DNA]</scope>
    <source>
        <strain evidence="2 3">M-CN4</strain>
    </source>
</reference>
<evidence type="ECO:0000259" key="1">
    <source>
        <dbReference type="Pfam" id="PF03417"/>
    </source>
</evidence>